<dbReference type="AlphaFoldDB" id="A0A6A6YHZ7"/>
<feature type="region of interest" description="Disordered" evidence="4">
    <location>
        <begin position="150"/>
        <end position="180"/>
    </location>
</feature>
<proteinExistence type="predicted"/>
<evidence type="ECO:0000256" key="3">
    <source>
        <dbReference type="SAM" id="Coils"/>
    </source>
</evidence>
<dbReference type="GO" id="GO:0000981">
    <property type="term" value="F:DNA-binding transcription factor activity, RNA polymerase II-specific"/>
    <property type="evidence" value="ECO:0007669"/>
    <property type="project" value="InterPro"/>
</dbReference>
<dbReference type="SMART" id="SM00066">
    <property type="entry name" value="GAL4"/>
    <property type="match status" value="1"/>
</dbReference>
<reference evidence="8" key="2">
    <citation type="submission" date="2020-04" db="EMBL/GenBank/DDBJ databases">
        <authorList>
            <consortium name="NCBI Genome Project"/>
        </authorList>
    </citation>
    <scope>NUCLEOTIDE SEQUENCE</scope>
    <source>
        <strain evidence="8">CBS 304.34</strain>
    </source>
</reference>
<feature type="compositionally biased region" description="Polar residues" evidence="4">
    <location>
        <begin position="150"/>
        <end position="171"/>
    </location>
</feature>
<evidence type="ECO:0000313" key="6">
    <source>
        <dbReference type="EMBL" id="KAF2808421.1"/>
    </source>
</evidence>
<feature type="compositionally biased region" description="Polar residues" evidence="4">
    <location>
        <begin position="29"/>
        <end position="52"/>
    </location>
</feature>
<dbReference type="GeneID" id="54463851"/>
<feature type="coiled-coil region" evidence="3">
    <location>
        <begin position="102"/>
        <end position="129"/>
    </location>
</feature>
<organism evidence="6">
    <name type="scientific">Mytilinidion resinicola</name>
    <dbReference type="NCBI Taxonomy" id="574789"/>
    <lineage>
        <taxon>Eukaryota</taxon>
        <taxon>Fungi</taxon>
        <taxon>Dikarya</taxon>
        <taxon>Ascomycota</taxon>
        <taxon>Pezizomycotina</taxon>
        <taxon>Dothideomycetes</taxon>
        <taxon>Pleosporomycetidae</taxon>
        <taxon>Mytilinidiales</taxon>
        <taxon>Mytilinidiaceae</taxon>
        <taxon>Mytilinidion</taxon>
    </lineage>
</organism>
<dbReference type="GO" id="GO:0008270">
    <property type="term" value="F:zinc ion binding"/>
    <property type="evidence" value="ECO:0007669"/>
    <property type="project" value="InterPro"/>
</dbReference>
<gene>
    <name evidence="6 8" type="ORF">BDZ99DRAFT_489100</name>
</gene>
<feature type="domain" description="Zn(2)-C6 fungal-type" evidence="5">
    <location>
        <begin position="58"/>
        <end position="88"/>
    </location>
</feature>
<dbReference type="EMBL" id="MU003703">
    <property type="protein sequence ID" value="KAF2808421.1"/>
    <property type="molecule type" value="Genomic_DNA"/>
</dbReference>
<dbReference type="Pfam" id="PF04082">
    <property type="entry name" value="Fungal_trans"/>
    <property type="match status" value="1"/>
</dbReference>
<dbReference type="SUPFAM" id="SSF57701">
    <property type="entry name" value="Zn2/Cys6 DNA-binding domain"/>
    <property type="match status" value="1"/>
</dbReference>
<evidence type="ECO:0000256" key="2">
    <source>
        <dbReference type="ARBA" id="ARBA00023242"/>
    </source>
</evidence>
<dbReference type="PROSITE" id="PS50048">
    <property type="entry name" value="ZN2_CY6_FUNGAL_2"/>
    <property type="match status" value="1"/>
</dbReference>
<dbReference type="PANTHER" id="PTHR46910">
    <property type="entry name" value="TRANSCRIPTION FACTOR PDR1"/>
    <property type="match status" value="1"/>
</dbReference>
<dbReference type="InterPro" id="IPR001138">
    <property type="entry name" value="Zn2Cys6_DnaBD"/>
</dbReference>
<dbReference type="PROSITE" id="PS00463">
    <property type="entry name" value="ZN2_CY6_FUNGAL_1"/>
    <property type="match status" value="1"/>
</dbReference>
<feature type="region of interest" description="Disordered" evidence="4">
    <location>
        <begin position="1"/>
        <end position="52"/>
    </location>
</feature>
<dbReference type="CDD" id="cd12148">
    <property type="entry name" value="fungal_TF_MHR"/>
    <property type="match status" value="1"/>
</dbReference>
<dbReference type="Gene3D" id="4.10.240.10">
    <property type="entry name" value="Zn(2)-C6 fungal-type DNA-binding domain"/>
    <property type="match status" value="1"/>
</dbReference>
<dbReference type="RefSeq" id="XP_033575385.1">
    <property type="nucleotide sequence ID" value="XM_033722958.1"/>
</dbReference>
<evidence type="ECO:0000313" key="7">
    <source>
        <dbReference type="Proteomes" id="UP000504636"/>
    </source>
</evidence>
<dbReference type="OrthoDB" id="4456959at2759"/>
<name>A0A6A6YHZ7_9PEZI</name>
<dbReference type="Proteomes" id="UP000504636">
    <property type="component" value="Unplaced"/>
</dbReference>
<dbReference type="CDD" id="cd00067">
    <property type="entry name" value="GAL4"/>
    <property type="match status" value="1"/>
</dbReference>
<dbReference type="GO" id="GO:0003677">
    <property type="term" value="F:DNA binding"/>
    <property type="evidence" value="ECO:0007669"/>
    <property type="project" value="InterPro"/>
</dbReference>
<evidence type="ECO:0000256" key="4">
    <source>
        <dbReference type="SAM" id="MobiDB-lite"/>
    </source>
</evidence>
<dbReference type="GO" id="GO:0006351">
    <property type="term" value="P:DNA-templated transcription"/>
    <property type="evidence" value="ECO:0007669"/>
    <property type="project" value="InterPro"/>
</dbReference>
<sequence length="921" mass="101522">MAPKRAPDDDALHDNKLPKLPKLEEPQGSPLTQSRAQSADFSNSTKKKLSASSRTGQACDRCKIRKIRCDGRAGGCSPCLQNNTPCKTTDRITGRATTRGHTEALEGEVSSLRSHVAELQAQLKELGVEPKPFSGYNGYTPAAVQSQPLQWTSASSSGNNDQMWSTEQAPASASGPPLTPYRASGEVPLATQAVENKILAMLPAFKSAAIGDNYLGISSADSLLSPIKGTSLSVFGTEIDITDFVDGETDYESSVQSYGHFLSVVLGHDQNVEPLQFPEYQKLSEYATWYLRSLNPYTMILDRASFTQLIWRIYHEPGFTPSPAETVMVHMMLAILKYQIAKRNHDDVMFAESNKHYRYSLSFFGALLRNHSLPDVQAMGLICIHLRNFPKPGAAWLMCWMTFAVAVELGFHRSTKAWAATAPKKDVLEVELRKRVFWTIYALNVSLSGKLGRPMPIRMEDIDVGFPEVMDDSIPGEQKLDFHKCSFQVGIQTAKTVPMYSNMYSTLYTVRQSPNSYEETVRKLEASLRRWREGIPLELSDRQANQESYIFSRYLEFWELEFTLLLHHPAVCRSSSPEFMKSNLDICLDASQKMLHNVNELRRYKSLDIVWINCTTYIAAIFTTLFIHSQRKDSITSADMHELRKDMELWLDAMGECGELLGSGLKLRNAIFKIVELSLANISEHLVKKTATEAVARAALSQTPQQQVNPAPNAYENTAHFHSQYTNAAPGDAGSKATPNYLPSVDPSMGATSNIYPGGSPVFPYSNGAATTLAPYQGDSNNHSFDQPTYAGVADPGMSAAHVAAIQSAASGNPPPTPESFIYANNTAPNNAPQHYPSHNDAWQQWTRANVTPIEPQDYSRPQEYLNTANTLMALGGRDGVTPTTGQEGVASAEGSSVAAQTSSWPMMIFGIGPNGNMQSQ</sequence>
<dbReference type="InterPro" id="IPR050987">
    <property type="entry name" value="AtrR-like"/>
</dbReference>
<dbReference type="PANTHER" id="PTHR46910:SF4">
    <property type="entry name" value="ZN(2)-C6 FUNGAL-TYPE DOMAIN-CONTAINING PROTEIN"/>
    <property type="match status" value="1"/>
</dbReference>
<accession>A0A6A6YHZ7</accession>
<protein>
    <recommendedName>
        <fullName evidence="5">Zn(2)-C6 fungal-type domain-containing protein</fullName>
    </recommendedName>
</protein>
<evidence type="ECO:0000259" key="5">
    <source>
        <dbReference type="PROSITE" id="PS50048"/>
    </source>
</evidence>
<evidence type="ECO:0000313" key="8">
    <source>
        <dbReference type="RefSeq" id="XP_033575385.1"/>
    </source>
</evidence>
<dbReference type="Pfam" id="PF00172">
    <property type="entry name" value="Zn_clus"/>
    <property type="match status" value="1"/>
</dbReference>
<reference evidence="6 8" key="1">
    <citation type="journal article" date="2020" name="Stud. Mycol.">
        <title>101 Dothideomycetes genomes: a test case for predicting lifestyles and emergence of pathogens.</title>
        <authorList>
            <person name="Haridas S."/>
            <person name="Albert R."/>
            <person name="Binder M."/>
            <person name="Bloem J."/>
            <person name="Labutti K."/>
            <person name="Salamov A."/>
            <person name="Andreopoulos B."/>
            <person name="Baker S."/>
            <person name="Barry K."/>
            <person name="Bills G."/>
            <person name="Bluhm B."/>
            <person name="Cannon C."/>
            <person name="Castanera R."/>
            <person name="Culley D."/>
            <person name="Daum C."/>
            <person name="Ezra D."/>
            <person name="Gonzalez J."/>
            <person name="Henrissat B."/>
            <person name="Kuo A."/>
            <person name="Liang C."/>
            <person name="Lipzen A."/>
            <person name="Lutzoni F."/>
            <person name="Magnuson J."/>
            <person name="Mondo S."/>
            <person name="Nolan M."/>
            <person name="Ohm R."/>
            <person name="Pangilinan J."/>
            <person name="Park H.-J."/>
            <person name="Ramirez L."/>
            <person name="Alfaro M."/>
            <person name="Sun H."/>
            <person name="Tritt A."/>
            <person name="Yoshinaga Y."/>
            <person name="Zwiers L.-H."/>
            <person name="Turgeon B."/>
            <person name="Goodwin S."/>
            <person name="Spatafora J."/>
            <person name="Crous P."/>
            <person name="Grigoriev I."/>
        </authorList>
    </citation>
    <scope>NUCLEOTIDE SEQUENCE</scope>
    <source>
        <strain evidence="6 8">CBS 304.34</strain>
    </source>
</reference>
<reference evidence="8" key="3">
    <citation type="submission" date="2025-04" db="UniProtKB">
        <authorList>
            <consortium name="RefSeq"/>
        </authorList>
    </citation>
    <scope>IDENTIFICATION</scope>
    <source>
        <strain evidence="8">CBS 304.34</strain>
    </source>
</reference>
<dbReference type="InterPro" id="IPR036864">
    <property type="entry name" value="Zn2-C6_fun-type_DNA-bd_sf"/>
</dbReference>
<keyword evidence="7" id="KW-1185">Reference proteome</keyword>
<dbReference type="InterPro" id="IPR007219">
    <property type="entry name" value="XnlR_reg_dom"/>
</dbReference>
<dbReference type="SMART" id="SM00906">
    <property type="entry name" value="Fungal_trans"/>
    <property type="match status" value="1"/>
</dbReference>
<keyword evidence="2" id="KW-0539">Nucleus</keyword>
<evidence type="ECO:0000256" key="1">
    <source>
        <dbReference type="ARBA" id="ARBA00022723"/>
    </source>
</evidence>
<keyword evidence="3" id="KW-0175">Coiled coil</keyword>
<keyword evidence="1" id="KW-0479">Metal-binding</keyword>
<feature type="compositionally biased region" description="Basic and acidic residues" evidence="4">
    <location>
        <begin position="1"/>
        <end position="25"/>
    </location>
</feature>